<dbReference type="WBParaSite" id="Csp11.Scaffold630.g19441.t1">
    <property type="protein sequence ID" value="Csp11.Scaffold630.g19441.t1"/>
    <property type="gene ID" value="Csp11.Scaffold630.g19441"/>
</dbReference>
<accession>A0A1I7UUD4</accession>
<evidence type="ECO:0000313" key="1">
    <source>
        <dbReference type="Proteomes" id="UP000095282"/>
    </source>
</evidence>
<protein>
    <submittedName>
        <fullName evidence="2">Secreted protein</fullName>
    </submittedName>
</protein>
<sequence>MFSSPFEYTFNLVYLLPLSASLHLQYYFSFRTSNLSLVHITTKGGWGEQNVPFDSSVFPKVDGCPQSISNYTSSSHLPLFTHFPTLYK</sequence>
<reference evidence="2" key="1">
    <citation type="submission" date="2016-11" db="UniProtKB">
        <authorList>
            <consortium name="WormBaseParasite"/>
        </authorList>
    </citation>
    <scope>IDENTIFICATION</scope>
</reference>
<dbReference type="AlphaFoldDB" id="A0A1I7UUD4"/>
<evidence type="ECO:0000313" key="2">
    <source>
        <dbReference type="WBParaSite" id="Csp11.Scaffold630.g19441.t1"/>
    </source>
</evidence>
<proteinExistence type="predicted"/>
<keyword evidence="1" id="KW-1185">Reference proteome</keyword>
<organism evidence="1 2">
    <name type="scientific">Caenorhabditis tropicalis</name>
    <dbReference type="NCBI Taxonomy" id="1561998"/>
    <lineage>
        <taxon>Eukaryota</taxon>
        <taxon>Metazoa</taxon>
        <taxon>Ecdysozoa</taxon>
        <taxon>Nematoda</taxon>
        <taxon>Chromadorea</taxon>
        <taxon>Rhabditida</taxon>
        <taxon>Rhabditina</taxon>
        <taxon>Rhabditomorpha</taxon>
        <taxon>Rhabditoidea</taxon>
        <taxon>Rhabditidae</taxon>
        <taxon>Peloderinae</taxon>
        <taxon>Caenorhabditis</taxon>
    </lineage>
</organism>
<name>A0A1I7UUD4_9PELO</name>
<dbReference type="Proteomes" id="UP000095282">
    <property type="component" value="Unplaced"/>
</dbReference>